<dbReference type="Proteomes" id="UP001165740">
    <property type="component" value="Chromosome 17"/>
</dbReference>
<dbReference type="GO" id="GO:0005634">
    <property type="term" value="C:nucleus"/>
    <property type="evidence" value="ECO:0007669"/>
    <property type="project" value="UniProtKB-SubCell"/>
</dbReference>
<evidence type="ECO:0000313" key="6">
    <source>
        <dbReference type="Proteomes" id="UP001165740"/>
    </source>
</evidence>
<keyword evidence="2" id="KW-0227">DNA damage</keyword>
<name>A0A9W2ZA04_BIOGL</name>
<protein>
    <submittedName>
        <fullName evidence="7">Uncharacterized protein LOC106060475 isoform X1</fullName>
    </submittedName>
</protein>
<feature type="compositionally biased region" description="Basic and acidic residues" evidence="4">
    <location>
        <begin position="182"/>
        <end position="191"/>
    </location>
</feature>
<comment type="subcellular location">
    <subcellularLocation>
        <location evidence="1">Nucleus</location>
    </subcellularLocation>
</comment>
<evidence type="ECO:0000256" key="4">
    <source>
        <dbReference type="SAM" id="MobiDB-lite"/>
    </source>
</evidence>
<feature type="domain" description="DNA endonuclease activator Ctp1 C-terminal" evidence="5">
    <location>
        <begin position="1204"/>
        <end position="1237"/>
    </location>
</feature>
<dbReference type="GO" id="GO:0006281">
    <property type="term" value="P:DNA repair"/>
    <property type="evidence" value="ECO:0007669"/>
    <property type="project" value="InterPro"/>
</dbReference>
<feature type="region of interest" description="Disordered" evidence="4">
    <location>
        <begin position="174"/>
        <end position="198"/>
    </location>
</feature>
<evidence type="ECO:0000259" key="5">
    <source>
        <dbReference type="Pfam" id="PF08573"/>
    </source>
</evidence>
<feature type="region of interest" description="Disordered" evidence="4">
    <location>
        <begin position="1202"/>
        <end position="1274"/>
    </location>
</feature>
<dbReference type="GeneID" id="106060475"/>
<organism evidence="6 7">
    <name type="scientific">Biomphalaria glabrata</name>
    <name type="common">Bloodfluke planorb</name>
    <name type="synonym">Freshwater snail</name>
    <dbReference type="NCBI Taxonomy" id="6526"/>
    <lineage>
        <taxon>Eukaryota</taxon>
        <taxon>Metazoa</taxon>
        <taxon>Spiralia</taxon>
        <taxon>Lophotrochozoa</taxon>
        <taxon>Mollusca</taxon>
        <taxon>Gastropoda</taxon>
        <taxon>Heterobranchia</taxon>
        <taxon>Euthyneura</taxon>
        <taxon>Panpulmonata</taxon>
        <taxon>Hygrophila</taxon>
        <taxon>Lymnaeoidea</taxon>
        <taxon>Planorbidae</taxon>
        <taxon>Biomphalaria</taxon>
    </lineage>
</organism>
<feature type="compositionally biased region" description="Basic and acidic residues" evidence="4">
    <location>
        <begin position="1256"/>
        <end position="1274"/>
    </location>
</feature>
<keyword evidence="3" id="KW-0539">Nucleus</keyword>
<sequence length="1274" mass="141795">MARHTEHALSHLDQVLSSPIATPAQINKHLMYVGNNKVKEKEKFDDVIVINDEDDKTNTPSPSSSPPLLFPTDLSILDLSFLDTFDNAVSENALVSSSNENTFTSRTDVLENLSSICQRSRQENDWSDYVHPDTDCSIISSYDVRGTGDTITLVEELEDQSKSNDETNVFYSSHYSSEENSGDNRESDAEKSSSCGLGSTDHYTNAELFENGVLINGSKKDLGMEELAADSPIDDDSSPKLISVGISVSSLEQQQLKFRTDLTRCTSTSPEFLIRQQLSENDRIANDNKCSNFSFHSISSTPHLECASTPAVNSVNIDMNNLTISATDEWVPSDYLQVSAETLLTCETSENTTSPTYSDGDKGCLKLLHTKSFENLADKSTDITNIIAKIDNLLSFPNPGPSVSSKSEDLNCVRLEENKGLPSKNTEKLDDFLMNFDTNYMLVKDDSSVSSEAKHSKGSEEDTPRSFSGQKDNIPKSPRSNALNNVSDVIVIEDDESSHSSLSSAPHSPHWLALSPSTSDLSFLEKNDYSDSCERNETNAICNRSCSLPDSGMVFEENSTCKTDETRAISNRSSSLLDSGIVFEENLTCETDKTKASHNTICSLPDTGMITKENFVIPETSENETSFQSTNNLHFHVNLVNNLVPSETSQNSFFYSPENIDRHVSAVDSNSLSSQESNASILDVHKKSSAMLEDRVISSDVNKENVPATTDADIDFIVIEDDEETSPTSPSSPISCSSRWLTTVPSEAKRRFLESPNCLSDSSGKSRTIQKDYSLTFAERSSQQMLYHLSNQENKNLKECCCSSCIHLQKQIDVLKECFIAMLKGKESHLQPLVDTICNQNAGELHSSLPQSSSQRKRCNCYQEEIPEVKKIKPTLESLDTVDIEEKQTSEKSSFPISEAEKNKSERMHREFLQVSTQNKLVPSVAAEMEVCLQTGPGCYSGPDSVASAGCRNSYKSQMYEPNSTTPNFTAINQEKNSVGGKINDYLDPAGLSALERPQSLFQNASSTQNNPQLNSFKKLQLELRDAEEKITHLSLADAKVWKESVPLTSEHKIEMADQSSEEKHEAPTPCIHLDSSRTLNLENKQTHSMQDFVVGKLCQENQEQAGDCEVADMSCVDVIDLTQDEMGRATVVDVDVVNEECTGEHHLDDLSMDSFDRVPKKTVQEVPHVQLVRGKEARKKLKGSTCTECSSYYQSFELPDEVSQQKINKSSRHRDKHPRPRSPENFWTIDFPETAENRPSEQNESPSHHRRRKPFDKLFKSKSEDMQEKNTEL</sequence>
<feature type="region of interest" description="Disordered" evidence="4">
    <location>
        <begin position="447"/>
        <end position="482"/>
    </location>
</feature>
<keyword evidence="6" id="KW-1185">Reference proteome</keyword>
<proteinExistence type="predicted"/>
<reference evidence="7" key="1">
    <citation type="submission" date="2025-08" db="UniProtKB">
        <authorList>
            <consortium name="RefSeq"/>
        </authorList>
    </citation>
    <scope>IDENTIFICATION</scope>
</reference>
<evidence type="ECO:0000313" key="7">
    <source>
        <dbReference type="RefSeq" id="XP_055871905.1"/>
    </source>
</evidence>
<feature type="compositionally biased region" description="Basic and acidic residues" evidence="4">
    <location>
        <begin position="447"/>
        <end position="464"/>
    </location>
</feature>
<dbReference type="Pfam" id="PF08573">
    <property type="entry name" value="SAE2"/>
    <property type="match status" value="1"/>
</dbReference>
<dbReference type="OrthoDB" id="5801062at2759"/>
<dbReference type="InterPro" id="IPR013882">
    <property type="entry name" value="Ctp1_C"/>
</dbReference>
<dbReference type="RefSeq" id="XP_055871905.1">
    <property type="nucleotide sequence ID" value="XM_056015930.1"/>
</dbReference>
<evidence type="ECO:0000256" key="3">
    <source>
        <dbReference type="ARBA" id="ARBA00023242"/>
    </source>
</evidence>
<gene>
    <name evidence="7" type="primary">LOC106060475</name>
</gene>
<feature type="compositionally biased region" description="Basic residues" evidence="4">
    <location>
        <begin position="1210"/>
        <end position="1221"/>
    </location>
</feature>
<dbReference type="AlphaFoldDB" id="A0A9W2ZA04"/>
<evidence type="ECO:0000256" key="2">
    <source>
        <dbReference type="ARBA" id="ARBA00022763"/>
    </source>
</evidence>
<accession>A0A9W2ZA04</accession>
<feature type="region of interest" description="Disordered" evidence="4">
    <location>
        <begin position="885"/>
        <end position="906"/>
    </location>
</feature>
<evidence type="ECO:0000256" key="1">
    <source>
        <dbReference type="ARBA" id="ARBA00004123"/>
    </source>
</evidence>